<accession>A0A3B0J8G8</accession>
<evidence type="ECO:0000256" key="2">
    <source>
        <dbReference type="SAM" id="Phobius"/>
    </source>
</evidence>
<dbReference type="AlphaFoldDB" id="A0A3B0J8G8"/>
<evidence type="ECO:0000313" key="5">
    <source>
        <dbReference type="Proteomes" id="UP000268350"/>
    </source>
</evidence>
<keyword evidence="2" id="KW-0472">Membrane</keyword>
<protein>
    <recommendedName>
        <fullName evidence="3">Matrix-remodeling-associated protein 7 helical domain-containing protein</fullName>
    </recommendedName>
</protein>
<dbReference type="InterPro" id="IPR026622">
    <property type="entry name" value="Mxra7"/>
</dbReference>
<dbReference type="EMBL" id="OUUW01000002">
    <property type="protein sequence ID" value="SPP76162.1"/>
    <property type="molecule type" value="Genomic_DNA"/>
</dbReference>
<dbReference type="PANTHER" id="PTHR21845:SF2">
    <property type="entry name" value="MATRIX-REMODELING-ASSOCIATED PROTEIN 7"/>
    <property type="match status" value="1"/>
</dbReference>
<keyword evidence="2" id="KW-1133">Transmembrane helix</keyword>
<gene>
    <name evidence="4" type="ORF">DGUA_6G006650</name>
</gene>
<dbReference type="Pfam" id="PF25473">
    <property type="entry name" value="MXRA7_helical"/>
    <property type="match status" value="1"/>
</dbReference>
<reference evidence="5" key="1">
    <citation type="submission" date="2018-01" db="EMBL/GenBank/DDBJ databases">
        <authorList>
            <person name="Alioto T."/>
            <person name="Alioto T."/>
        </authorList>
    </citation>
    <scope>NUCLEOTIDE SEQUENCE [LARGE SCALE GENOMIC DNA]</scope>
</reference>
<organism evidence="4 5">
    <name type="scientific">Drosophila guanche</name>
    <name type="common">Fruit fly</name>
    <dbReference type="NCBI Taxonomy" id="7266"/>
    <lineage>
        <taxon>Eukaryota</taxon>
        <taxon>Metazoa</taxon>
        <taxon>Ecdysozoa</taxon>
        <taxon>Arthropoda</taxon>
        <taxon>Hexapoda</taxon>
        <taxon>Insecta</taxon>
        <taxon>Pterygota</taxon>
        <taxon>Neoptera</taxon>
        <taxon>Endopterygota</taxon>
        <taxon>Diptera</taxon>
        <taxon>Brachycera</taxon>
        <taxon>Muscomorpha</taxon>
        <taxon>Ephydroidea</taxon>
        <taxon>Drosophilidae</taxon>
        <taxon>Drosophila</taxon>
        <taxon>Sophophora</taxon>
    </lineage>
</organism>
<evidence type="ECO:0000256" key="1">
    <source>
        <dbReference type="SAM" id="MobiDB-lite"/>
    </source>
</evidence>
<proteinExistence type="predicted"/>
<feature type="region of interest" description="Disordered" evidence="1">
    <location>
        <begin position="50"/>
        <end position="97"/>
    </location>
</feature>
<feature type="transmembrane region" description="Helical" evidence="2">
    <location>
        <begin position="20"/>
        <end position="40"/>
    </location>
</feature>
<feature type="compositionally biased region" description="Acidic residues" evidence="1">
    <location>
        <begin position="50"/>
        <end position="62"/>
    </location>
</feature>
<feature type="domain" description="Matrix-remodeling-associated protein 7 helical" evidence="3">
    <location>
        <begin position="115"/>
        <end position="175"/>
    </location>
</feature>
<sequence>MHEILSSLDGLFLGLPGHYSIALTTLLLCVLVAFYFANFFKDNNDLEDEGLGPDEVHDEDDSELRKHLEDEDYDDDELDLDDDEAFEERTSDSDTELIEDHQPSQDYSHLMGKFKTKHMQNNFEKALTADQIMEERRIEREQLAAIFEMLRKQEAELNLKDRISEQDLDEQVRLYR</sequence>
<evidence type="ECO:0000259" key="3">
    <source>
        <dbReference type="Pfam" id="PF25473"/>
    </source>
</evidence>
<dbReference type="OMA" id="GHNYNHL"/>
<feature type="compositionally biased region" description="Basic and acidic residues" evidence="1">
    <location>
        <begin position="87"/>
        <end position="97"/>
    </location>
</feature>
<dbReference type="PANTHER" id="PTHR21845">
    <property type="entry name" value="TRANSMEMBRANE ANCHOR PROTEIN 1"/>
    <property type="match status" value="1"/>
</dbReference>
<keyword evidence="5" id="KW-1185">Reference proteome</keyword>
<name>A0A3B0J8G8_DROGU</name>
<keyword evidence="2" id="KW-0812">Transmembrane</keyword>
<dbReference type="OrthoDB" id="5983600at2759"/>
<dbReference type="Proteomes" id="UP000268350">
    <property type="component" value="Unassembled WGS sequence"/>
</dbReference>
<dbReference type="STRING" id="7266.A0A3B0J8G8"/>
<dbReference type="InterPro" id="IPR057534">
    <property type="entry name" value="MXRA7_helical"/>
</dbReference>
<feature type="compositionally biased region" description="Acidic residues" evidence="1">
    <location>
        <begin position="70"/>
        <end position="86"/>
    </location>
</feature>
<evidence type="ECO:0000313" key="4">
    <source>
        <dbReference type="EMBL" id="SPP76162.1"/>
    </source>
</evidence>